<dbReference type="Proteomes" id="UP000436088">
    <property type="component" value="Unassembled WGS sequence"/>
</dbReference>
<feature type="compositionally biased region" description="Polar residues" evidence="1">
    <location>
        <begin position="115"/>
        <end position="126"/>
    </location>
</feature>
<accession>A0A6A2YCZ4</accession>
<dbReference type="CDD" id="cd01650">
    <property type="entry name" value="RT_nLTR_like"/>
    <property type="match status" value="1"/>
</dbReference>
<proteinExistence type="predicted"/>
<evidence type="ECO:0000256" key="1">
    <source>
        <dbReference type="SAM" id="MobiDB-lite"/>
    </source>
</evidence>
<keyword evidence="4" id="KW-1185">Reference proteome</keyword>
<evidence type="ECO:0000259" key="2">
    <source>
        <dbReference type="PROSITE" id="PS50878"/>
    </source>
</evidence>
<dbReference type="PANTHER" id="PTHR46238">
    <property type="entry name" value="REVERSE TRANSCRIPTASE DOMAIN-CONTAINING PROTEIN"/>
    <property type="match status" value="1"/>
</dbReference>
<feature type="region of interest" description="Disordered" evidence="1">
    <location>
        <begin position="109"/>
        <end position="133"/>
    </location>
</feature>
<feature type="region of interest" description="Disordered" evidence="1">
    <location>
        <begin position="173"/>
        <end position="212"/>
    </location>
</feature>
<evidence type="ECO:0000313" key="4">
    <source>
        <dbReference type="Proteomes" id="UP000436088"/>
    </source>
</evidence>
<protein>
    <submittedName>
        <fullName evidence="3">General transcription factor IIE subunit 1 isoform 3</fullName>
    </submittedName>
</protein>
<dbReference type="InterPro" id="IPR043502">
    <property type="entry name" value="DNA/RNA_pol_sf"/>
</dbReference>
<feature type="compositionally biased region" description="Acidic residues" evidence="1">
    <location>
        <begin position="269"/>
        <end position="278"/>
    </location>
</feature>
<dbReference type="AlphaFoldDB" id="A0A6A2YCZ4"/>
<organism evidence="3 4">
    <name type="scientific">Hibiscus syriacus</name>
    <name type="common">Rose of Sharon</name>
    <dbReference type="NCBI Taxonomy" id="106335"/>
    <lineage>
        <taxon>Eukaryota</taxon>
        <taxon>Viridiplantae</taxon>
        <taxon>Streptophyta</taxon>
        <taxon>Embryophyta</taxon>
        <taxon>Tracheophyta</taxon>
        <taxon>Spermatophyta</taxon>
        <taxon>Magnoliopsida</taxon>
        <taxon>eudicotyledons</taxon>
        <taxon>Gunneridae</taxon>
        <taxon>Pentapetalae</taxon>
        <taxon>rosids</taxon>
        <taxon>malvids</taxon>
        <taxon>Malvales</taxon>
        <taxon>Malvaceae</taxon>
        <taxon>Malvoideae</taxon>
        <taxon>Hibiscus</taxon>
    </lineage>
</organism>
<feature type="compositionally biased region" description="Basic and acidic residues" evidence="1">
    <location>
        <begin position="179"/>
        <end position="191"/>
    </location>
</feature>
<evidence type="ECO:0000313" key="3">
    <source>
        <dbReference type="EMBL" id="KAE8676336.1"/>
    </source>
</evidence>
<feature type="compositionally biased region" description="Basic and acidic residues" evidence="1">
    <location>
        <begin position="201"/>
        <end position="212"/>
    </location>
</feature>
<reference evidence="3" key="1">
    <citation type="submission" date="2019-09" db="EMBL/GenBank/DDBJ databases">
        <title>Draft genome information of white flower Hibiscus syriacus.</title>
        <authorList>
            <person name="Kim Y.-M."/>
        </authorList>
    </citation>
    <scope>NUCLEOTIDE SEQUENCE [LARGE SCALE GENOMIC DNA]</scope>
    <source>
        <strain evidence="3">YM2019G1</strain>
    </source>
</reference>
<dbReference type="InterPro" id="IPR000477">
    <property type="entry name" value="RT_dom"/>
</dbReference>
<dbReference type="InterPro" id="IPR036691">
    <property type="entry name" value="Endo/exonu/phosph_ase_sf"/>
</dbReference>
<comment type="caution">
    <text evidence="3">The sequence shown here is derived from an EMBL/GenBank/DDBJ whole genome shotgun (WGS) entry which is preliminary data.</text>
</comment>
<dbReference type="SUPFAM" id="SSF56672">
    <property type="entry name" value="DNA/RNA polymerases"/>
    <property type="match status" value="1"/>
</dbReference>
<feature type="domain" description="Reverse transcriptase" evidence="2">
    <location>
        <begin position="782"/>
        <end position="1013"/>
    </location>
</feature>
<dbReference type="PANTHER" id="PTHR46238:SF8">
    <property type="entry name" value="ENDONUCLEASE_EXONUCLEASE_PHOSPHATASE DOMAIN-CONTAINING PROTEIN"/>
    <property type="match status" value="1"/>
</dbReference>
<dbReference type="SUPFAM" id="SSF56219">
    <property type="entry name" value="DNase I-like"/>
    <property type="match status" value="1"/>
</dbReference>
<sequence length="1165" mass="132596">MASPRAFYSPGVSRSCSEMSGIVAVVMPVVPGWVSSGIIDRSFRPFFNRLTGHVRPLTLQYEALIVSRNPSLMLVQLKPLTEQLNRVKDMPIPEFGSLQAWEARASAAGRAVNGDSGSNDPSKNSQGYGGTPMPFLGETKVEVAFSGVDGSDDVKSESTRTSLKVLPPWMIKQGMNLTKEQRGEVKQESKADGSSAQPALSDDKKSTVENGDKKNIQEEYLKAYYAALYKKQQEEEAAKKQELSNTPATSLSDYSNRQVGMKVKRDDNEGGDDIDWEEAPIAGNTTENYKVNDLNVEAEEFGCTLNARLLELTDVLSNRKIDLACIQETRWKGACARECIEYKLWYSGVDNARNGVGYYRSGSGECPFSVRSTRWPRGGEKRCFWDSLDDVLRSIPDDQGVFIGGDFNGHIGSAIDGYDGVHGGFGFGNRNEEGRTLLEFATAHDMVVTNSVFNKRDVNLIKFHSGGHCTQIDYILVRNRDRWTCIDCKVLPEEACASQHRLLVLVFRVRHGRNTHKRTKLGNPKILWKNLHGATADDFKSKVLSHTGFGTTNSNNADMLWKNMANSIREVGKNTLGLSTGRVKEHKESWWWNDEVQTKVKTKQICFKEFLQYNDDEERLRAKQRYKEAKREAKNTVAKAKDKAYEEMYKRLDTKEGQNDIFRLAKSRENRKKDLGSIRFIKDNNGVLLVKDHDIKRGWGNYFLGLFNDGASPCRENTIDGSADHHTTANDFPTSRIEIEEVKMALRKMGRDKAVGPDQIPITVWLALGEDGVKWLTNIFNIILETAKMPEEWRESTVIPIYKNKGDPQRCGNYRGIKLLSYTMKLWERVIEARMRQITRISENQFGFMPDRRMIAFPAIRYGRPWKRDRSQQLISGRFVICTVDLLHTSRLQLATPRLFSVEIGLHQGSALSPYIFALIMDDIFCVTPDGVPWCMLFADDIVLVAETKTELNSRLTSWKIALEEKGLRINIEKIEYLCSNFSGNQNDEDLEVCIEGHVLPTRDCFKYLGSMIHKDGGIDDDVTHRIKAGWLKWRAATGVLCDKKVPLKLKGNFYRMAIRPALLYGSECWAIKKDHVRMMEAAEMRMLRWTCERGRLRWFGHVLRRQTSDTVRRVESITLDGAIKRGRPRRKWVDCLRSDLKELALTEDMTSDRKVWRLKTRVVE</sequence>
<name>A0A6A2YCZ4_HIBSY</name>
<dbReference type="Gene3D" id="3.30.70.270">
    <property type="match status" value="1"/>
</dbReference>
<dbReference type="InterPro" id="IPR043128">
    <property type="entry name" value="Rev_trsase/Diguanyl_cyclase"/>
</dbReference>
<feature type="region of interest" description="Disordered" evidence="1">
    <location>
        <begin position="238"/>
        <end position="278"/>
    </location>
</feature>
<dbReference type="EMBL" id="VEPZ02001387">
    <property type="protein sequence ID" value="KAE8676336.1"/>
    <property type="molecule type" value="Genomic_DNA"/>
</dbReference>
<feature type="compositionally biased region" description="Polar residues" evidence="1">
    <location>
        <begin position="243"/>
        <end position="258"/>
    </location>
</feature>
<dbReference type="Gene3D" id="3.60.10.10">
    <property type="entry name" value="Endonuclease/exonuclease/phosphatase"/>
    <property type="match status" value="1"/>
</dbReference>
<dbReference type="PROSITE" id="PS50878">
    <property type="entry name" value="RT_POL"/>
    <property type="match status" value="1"/>
</dbReference>
<gene>
    <name evidence="3" type="ORF">F3Y22_tig00111621pilonHSYRG00560</name>
</gene>
<dbReference type="Pfam" id="PF00078">
    <property type="entry name" value="RVT_1"/>
    <property type="match status" value="1"/>
</dbReference>